<feature type="non-terminal residue" evidence="2">
    <location>
        <position position="1"/>
    </location>
</feature>
<dbReference type="EMBL" id="BKCJ011829186">
    <property type="protein sequence ID" value="GFD56422.1"/>
    <property type="molecule type" value="Genomic_DNA"/>
</dbReference>
<dbReference type="AlphaFoldDB" id="A0A699X8E7"/>
<organism evidence="2">
    <name type="scientific">Tanacetum cinerariifolium</name>
    <name type="common">Dalmatian daisy</name>
    <name type="synonym">Chrysanthemum cinerariifolium</name>
    <dbReference type="NCBI Taxonomy" id="118510"/>
    <lineage>
        <taxon>Eukaryota</taxon>
        <taxon>Viridiplantae</taxon>
        <taxon>Streptophyta</taxon>
        <taxon>Embryophyta</taxon>
        <taxon>Tracheophyta</taxon>
        <taxon>Spermatophyta</taxon>
        <taxon>Magnoliopsida</taxon>
        <taxon>eudicotyledons</taxon>
        <taxon>Gunneridae</taxon>
        <taxon>Pentapetalae</taxon>
        <taxon>asterids</taxon>
        <taxon>campanulids</taxon>
        <taxon>Asterales</taxon>
        <taxon>Asteraceae</taxon>
        <taxon>Asteroideae</taxon>
        <taxon>Anthemideae</taxon>
        <taxon>Anthemidinae</taxon>
        <taxon>Tanacetum</taxon>
    </lineage>
</organism>
<evidence type="ECO:0000256" key="1">
    <source>
        <dbReference type="SAM" id="MobiDB-lite"/>
    </source>
</evidence>
<comment type="caution">
    <text evidence="2">The sequence shown here is derived from an EMBL/GenBank/DDBJ whole genome shotgun (WGS) entry which is preliminary data.</text>
</comment>
<feature type="region of interest" description="Disordered" evidence="1">
    <location>
        <begin position="17"/>
        <end position="50"/>
    </location>
</feature>
<evidence type="ECO:0000313" key="2">
    <source>
        <dbReference type="EMBL" id="GFD56422.1"/>
    </source>
</evidence>
<proteinExistence type="predicted"/>
<sequence>SGLSSLRLVEGSCNGGDEVGADTGKGGGILDEGASDLVGESMKGGGNGGE</sequence>
<reference evidence="2" key="1">
    <citation type="journal article" date="2019" name="Sci. Rep.">
        <title>Draft genome of Tanacetum cinerariifolium, the natural source of mosquito coil.</title>
        <authorList>
            <person name="Yamashiro T."/>
            <person name="Shiraishi A."/>
            <person name="Satake H."/>
            <person name="Nakayama K."/>
        </authorList>
    </citation>
    <scope>NUCLEOTIDE SEQUENCE</scope>
</reference>
<accession>A0A699X8E7</accession>
<gene>
    <name evidence="2" type="ORF">Tci_928391</name>
</gene>
<name>A0A699X8E7_TANCI</name>
<feature type="compositionally biased region" description="Gly residues" evidence="1">
    <location>
        <begin position="17"/>
        <end position="30"/>
    </location>
</feature>
<protein>
    <submittedName>
        <fullName evidence="2">Uncharacterized protein</fullName>
    </submittedName>
</protein>